<name>A0A239EFH1_9ACTN</name>
<gene>
    <name evidence="1" type="ORF">SAMN04488107_2535</name>
</gene>
<evidence type="ECO:0000313" key="1">
    <source>
        <dbReference type="EMBL" id="SNS43367.1"/>
    </source>
</evidence>
<dbReference type="EMBL" id="FZOH01000004">
    <property type="protein sequence ID" value="SNS43367.1"/>
    <property type="molecule type" value="Genomic_DNA"/>
</dbReference>
<dbReference type="AlphaFoldDB" id="A0A239EFH1"/>
<accession>A0A239EFH1</accession>
<keyword evidence="2" id="KW-1185">Reference proteome</keyword>
<dbReference type="Proteomes" id="UP000198386">
    <property type="component" value="Unassembled WGS sequence"/>
</dbReference>
<protein>
    <submittedName>
        <fullName evidence="1">Uncharacterized protein</fullName>
    </submittedName>
</protein>
<organism evidence="1 2">
    <name type="scientific">Geodermatophilus saharensis</name>
    <dbReference type="NCBI Taxonomy" id="1137994"/>
    <lineage>
        <taxon>Bacteria</taxon>
        <taxon>Bacillati</taxon>
        <taxon>Actinomycetota</taxon>
        <taxon>Actinomycetes</taxon>
        <taxon>Geodermatophilales</taxon>
        <taxon>Geodermatophilaceae</taxon>
        <taxon>Geodermatophilus</taxon>
    </lineage>
</organism>
<proteinExistence type="predicted"/>
<reference evidence="2" key="1">
    <citation type="submission" date="2017-06" db="EMBL/GenBank/DDBJ databases">
        <authorList>
            <person name="Varghese N."/>
            <person name="Submissions S."/>
        </authorList>
    </citation>
    <scope>NUCLEOTIDE SEQUENCE [LARGE SCALE GENOMIC DNA]</scope>
    <source>
        <strain evidence="2">DSM 45423</strain>
    </source>
</reference>
<evidence type="ECO:0000313" key="2">
    <source>
        <dbReference type="Proteomes" id="UP000198386"/>
    </source>
</evidence>
<sequence>MSRLPWLDVQVAPPASSHAYGPSLPPLAKSAPHAFSVPSVTEHGGRAMPNGEQTWGWDQWQAELIAAYFQPSPSTPWTFFLDEAEARRLWPDLDGPAQQLAQCVNAHLRWQSPTGLFGALPTPWSQWRLHRSVPPPNLPVLAVSVLAAAAMHRDAVASSNAYFLRLAQLLRPELTGDELVSAKDRLAQNFDTVAGWWKDLGAWVGDRADEFGESTIRTHPTLTRIGYPLSQSLVRFSDRMRLTHFFAALDIQHLGVPPAPELVRHLSLWASRPRGLSDAFTRALRNEDLRLLICEHVHRLAQSWDGVVLTARGRQQLELRVTLDLDEMTAGWAIPVIEGTPELTLACGSSTLTLSAPDWGGLYEIEGQLPNASSLMDTTVSVSSERYEGSFRFRPLAAFRGHPDAGWISVDSMLPYEKHVLAVLPQHRETVESVLAAAADSSFRQLRQHPDKPLIRGRIIYTDVILTDAHAFESAVKGIQPELVSLLRPDPSPRPQLKNGLPVAQAMGRGHYLEGGAPDLLLPVSDKPRQVRAALDGVEQEHPFAATGFPIPLRKLDLEPGDHTLEVDGIKLTFRICRADEIPAARRDPLTWDVTFGDPVAPTYRLVRGERSSDGLAGALVPGNVREPLLLRRGSRDFWLIGRDGRAWGVTPPPPSAVYARHDLPASQFWELLPPTDAMWVLEVDRRTNQLRKPHRLGWIEPHITELDAASDGLWADITQTWRGADPILDRYISAWEGKSRAR</sequence>